<feature type="domain" description="HTH lysR-type" evidence="5">
    <location>
        <begin position="1"/>
        <end position="58"/>
    </location>
</feature>
<dbReference type="Pfam" id="PF03466">
    <property type="entry name" value="LysR_substrate"/>
    <property type="match status" value="1"/>
</dbReference>
<reference evidence="6 7" key="1">
    <citation type="submission" date="2016-10" db="EMBL/GenBank/DDBJ databases">
        <authorList>
            <person name="de Groot N.N."/>
        </authorList>
    </citation>
    <scope>NUCLEOTIDE SEQUENCE [LARGE SCALE GENOMIC DNA]</scope>
    <source>
        <strain evidence="6 7">CGMCC 1.10434</strain>
    </source>
</reference>
<evidence type="ECO:0000256" key="2">
    <source>
        <dbReference type="ARBA" id="ARBA00023015"/>
    </source>
</evidence>
<dbReference type="InterPro" id="IPR036388">
    <property type="entry name" value="WH-like_DNA-bd_sf"/>
</dbReference>
<sequence length="296" mass="32962">MNLHGLRIFYYVMKFDSITKAAAELHVSQPAVSTQLKKFEQELGISLFNKQGRGLEPTSFGIELASHAAILFNHERELISLVEAHKAGRKGKLHIAATYLPANFILPRWVASFKQRYPDIEIIVTTTNSTEAGQLVECYDADLAIFGGSSEDQSPRINWKLLTEDELWFVVAANHHLANQTVALAELMQEPFVMREQGSSTRARLLSLCQAHGVKKPDFGLQFNGLHEVIQAVIAGYGANFVSALAVEDAIKQGMLARVYVPNITVINKIAIGTRQHEQPSQIISLFYNFINLIES</sequence>
<dbReference type="InterPro" id="IPR005119">
    <property type="entry name" value="LysR_subst-bd"/>
</dbReference>
<keyword evidence="7" id="KW-1185">Reference proteome</keyword>
<dbReference type="PRINTS" id="PR00039">
    <property type="entry name" value="HTHLYSR"/>
</dbReference>
<name>A0A1H8PND1_9BACI</name>
<keyword evidence="2" id="KW-0805">Transcription regulation</keyword>
<dbReference type="SUPFAM" id="SSF53850">
    <property type="entry name" value="Periplasmic binding protein-like II"/>
    <property type="match status" value="1"/>
</dbReference>
<dbReference type="AlphaFoldDB" id="A0A1H8PND1"/>
<dbReference type="PANTHER" id="PTHR30126:SF40">
    <property type="entry name" value="HTH-TYPE TRANSCRIPTIONAL REGULATOR GLTR"/>
    <property type="match status" value="1"/>
</dbReference>
<evidence type="ECO:0000313" key="6">
    <source>
        <dbReference type="EMBL" id="SEO43218.1"/>
    </source>
</evidence>
<dbReference type="Gene3D" id="1.10.10.10">
    <property type="entry name" value="Winged helix-like DNA-binding domain superfamily/Winged helix DNA-binding domain"/>
    <property type="match status" value="1"/>
</dbReference>
<evidence type="ECO:0000256" key="1">
    <source>
        <dbReference type="ARBA" id="ARBA00009437"/>
    </source>
</evidence>
<evidence type="ECO:0000313" key="7">
    <source>
        <dbReference type="Proteomes" id="UP000199300"/>
    </source>
</evidence>
<proteinExistence type="inferred from homology"/>
<dbReference type="PANTHER" id="PTHR30126">
    <property type="entry name" value="HTH-TYPE TRANSCRIPTIONAL REGULATOR"/>
    <property type="match status" value="1"/>
</dbReference>
<accession>A0A1H8PND1</accession>
<dbReference type="InterPro" id="IPR036390">
    <property type="entry name" value="WH_DNA-bd_sf"/>
</dbReference>
<dbReference type="GO" id="GO:0000976">
    <property type="term" value="F:transcription cis-regulatory region binding"/>
    <property type="evidence" value="ECO:0007669"/>
    <property type="project" value="TreeGrafter"/>
</dbReference>
<protein>
    <submittedName>
        <fullName evidence="6">DNA-binding transcriptional regulator, LysR family</fullName>
    </submittedName>
</protein>
<dbReference type="PROSITE" id="PS50931">
    <property type="entry name" value="HTH_LYSR"/>
    <property type="match status" value="1"/>
</dbReference>
<evidence type="ECO:0000259" key="5">
    <source>
        <dbReference type="PROSITE" id="PS50931"/>
    </source>
</evidence>
<dbReference type="InterPro" id="IPR000847">
    <property type="entry name" value="LysR_HTH_N"/>
</dbReference>
<evidence type="ECO:0000256" key="3">
    <source>
        <dbReference type="ARBA" id="ARBA00023125"/>
    </source>
</evidence>
<gene>
    <name evidence="6" type="ORF">SAMN04488134_107125</name>
</gene>
<dbReference type="OrthoDB" id="9803735at2"/>
<dbReference type="Proteomes" id="UP000199300">
    <property type="component" value="Unassembled WGS sequence"/>
</dbReference>
<dbReference type="EMBL" id="FODJ01000007">
    <property type="protein sequence ID" value="SEO43218.1"/>
    <property type="molecule type" value="Genomic_DNA"/>
</dbReference>
<evidence type="ECO:0000256" key="4">
    <source>
        <dbReference type="ARBA" id="ARBA00023163"/>
    </source>
</evidence>
<dbReference type="RefSeq" id="WP_091497997.1">
    <property type="nucleotide sequence ID" value="NZ_FODJ01000007.1"/>
</dbReference>
<dbReference type="Gene3D" id="3.40.190.10">
    <property type="entry name" value="Periplasmic binding protein-like II"/>
    <property type="match status" value="2"/>
</dbReference>
<dbReference type="SUPFAM" id="SSF46785">
    <property type="entry name" value="Winged helix' DNA-binding domain"/>
    <property type="match status" value="1"/>
</dbReference>
<keyword evidence="4" id="KW-0804">Transcription</keyword>
<dbReference type="STRING" id="872970.SAMN04488134_107125"/>
<dbReference type="Pfam" id="PF00126">
    <property type="entry name" value="HTH_1"/>
    <property type="match status" value="1"/>
</dbReference>
<comment type="similarity">
    <text evidence="1">Belongs to the LysR transcriptional regulatory family.</text>
</comment>
<organism evidence="6 7">
    <name type="scientific">Amphibacillus marinus</name>
    <dbReference type="NCBI Taxonomy" id="872970"/>
    <lineage>
        <taxon>Bacteria</taxon>
        <taxon>Bacillati</taxon>
        <taxon>Bacillota</taxon>
        <taxon>Bacilli</taxon>
        <taxon>Bacillales</taxon>
        <taxon>Bacillaceae</taxon>
        <taxon>Amphibacillus</taxon>
    </lineage>
</organism>
<keyword evidence="3 6" id="KW-0238">DNA-binding</keyword>
<dbReference type="GO" id="GO:0003700">
    <property type="term" value="F:DNA-binding transcription factor activity"/>
    <property type="evidence" value="ECO:0007669"/>
    <property type="project" value="InterPro"/>
</dbReference>